<gene>
    <name evidence="2" type="ORF">BDA99DRAFT_606550</name>
</gene>
<dbReference type="EMBL" id="JAIXMP010000020">
    <property type="protein sequence ID" value="KAI9257308.1"/>
    <property type="molecule type" value="Genomic_DNA"/>
</dbReference>
<dbReference type="AlphaFoldDB" id="A0AAD5JWG1"/>
<evidence type="ECO:0008006" key="4">
    <source>
        <dbReference type="Google" id="ProtNLM"/>
    </source>
</evidence>
<dbReference type="SUPFAM" id="SSF52058">
    <property type="entry name" value="L domain-like"/>
    <property type="match status" value="1"/>
</dbReference>
<reference evidence="2" key="1">
    <citation type="journal article" date="2022" name="IScience">
        <title>Evolution of zygomycete secretomes and the origins of terrestrial fungal ecologies.</title>
        <authorList>
            <person name="Chang Y."/>
            <person name="Wang Y."/>
            <person name="Mondo S."/>
            <person name="Ahrendt S."/>
            <person name="Andreopoulos W."/>
            <person name="Barry K."/>
            <person name="Beard J."/>
            <person name="Benny G.L."/>
            <person name="Blankenship S."/>
            <person name="Bonito G."/>
            <person name="Cuomo C."/>
            <person name="Desiro A."/>
            <person name="Gervers K.A."/>
            <person name="Hundley H."/>
            <person name="Kuo A."/>
            <person name="LaButti K."/>
            <person name="Lang B.F."/>
            <person name="Lipzen A."/>
            <person name="O'Donnell K."/>
            <person name="Pangilinan J."/>
            <person name="Reynolds N."/>
            <person name="Sandor L."/>
            <person name="Smith M.E."/>
            <person name="Tsang A."/>
            <person name="Grigoriev I.V."/>
            <person name="Stajich J.E."/>
            <person name="Spatafora J.W."/>
        </authorList>
    </citation>
    <scope>NUCLEOTIDE SEQUENCE</scope>
    <source>
        <strain evidence="2">RSA 2281</strain>
    </source>
</reference>
<dbReference type="InterPro" id="IPR032675">
    <property type="entry name" value="LRR_dom_sf"/>
</dbReference>
<dbReference type="CDD" id="cd09917">
    <property type="entry name" value="F-box_SF"/>
    <property type="match status" value="1"/>
</dbReference>
<protein>
    <recommendedName>
        <fullName evidence="4">F-box domain-containing protein</fullName>
    </recommendedName>
</protein>
<evidence type="ECO:0000256" key="1">
    <source>
        <dbReference type="SAM" id="MobiDB-lite"/>
    </source>
</evidence>
<proteinExistence type="predicted"/>
<evidence type="ECO:0000313" key="2">
    <source>
        <dbReference type="EMBL" id="KAI9257308.1"/>
    </source>
</evidence>
<reference evidence="2" key="2">
    <citation type="submission" date="2023-02" db="EMBL/GenBank/DDBJ databases">
        <authorList>
            <consortium name="DOE Joint Genome Institute"/>
            <person name="Mondo S.J."/>
            <person name="Chang Y."/>
            <person name="Wang Y."/>
            <person name="Ahrendt S."/>
            <person name="Andreopoulos W."/>
            <person name="Barry K."/>
            <person name="Beard J."/>
            <person name="Benny G.L."/>
            <person name="Blankenship S."/>
            <person name="Bonito G."/>
            <person name="Cuomo C."/>
            <person name="Desiro A."/>
            <person name="Gervers K.A."/>
            <person name="Hundley H."/>
            <person name="Kuo A."/>
            <person name="LaButti K."/>
            <person name="Lang B.F."/>
            <person name="Lipzen A."/>
            <person name="O'Donnell K."/>
            <person name="Pangilinan J."/>
            <person name="Reynolds N."/>
            <person name="Sandor L."/>
            <person name="Smith M.W."/>
            <person name="Tsang A."/>
            <person name="Grigoriev I.V."/>
            <person name="Stajich J.E."/>
            <person name="Spatafora J.W."/>
        </authorList>
    </citation>
    <scope>NUCLEOTIDE SEQUENCE</scope>
    <source>
        <strain evidence="2">RSA 2281</strain>
    </source>
</reference>
<dbReference type="InterPro" id="IPR036047">
    <property type="entry name" value="F-box-like_dom_sf"/>
</dbReference>
<dbReference type="SUPFAM" id="SSF81383">
    <property type="entry name" value="F-box domain"/>
    <property type="match status" value="1"/>
</dbReference>
<sequence>MKLKNDSEQCQHLEWNESKLILLPLEVLDHIASYLNSKDLKECMCTSISFNMKFRPFQYRSTVIKTRRCFTKFLNILDKYNDAATTTNQKYQEQQEPTTVKRRKTNNIPRFTHVGEHVLSLELQDGFMLSEGMKKLAKLCTNVASLRFQWYNVPDHNMVSITDTTYLFRSPVPLFRHFHPHTLTSLTLEGNQYASDISHSPRRPNTMVFPVLRFIPQLESLRLFVHALTLTIDDLEELHRLCPKLQHFECSLDTDLVKYGFTSGTAVTPAHTMKKLVLPQYRLWDDIAICTSVWWTYICTKYPSIKILILNSPAQQKNITRSQLSGPLLSQEEHVLLYSMELKKDCFPQLEEIHIGPFAGRPSSAWPLLVKDIPNVTLIGDATHGFSDWTHHPSTDRIQQLSLLIIPKAFDQLSQCALLTHLELGCYETFYNRYQKLPMDVLLLACPFMYKLIASNCLICYGDNKEDSDTPKDQESTSTTITTPDSDGNIDKNTMKSTAPSSLLRILIIRDSVLNDDKVLPRIGDRCPQLSHLDLSACIWFTPDSSKHLTTRINMPNRYFSYLRISDPSMFDYIIPEMRPATAQFGWFGSHSHEYHQPRYHVRVMDTKDIYYTAKRMDQVQQEGYDNDDGDDVLTKKKRVTLLHIERDQHEKAIVLLPTMDKSNKRRPYTRKEKLIGHTLWSLAFYCHRVDQLYFNDFQLSVGNQKSCKKAKRNDF</sequence>
<dbReference type="Proteomes" id="UP001209540">
    <property type="component" value="Unassembled WGS sequence"/>
</dbReference>
<evidence type="ECO:0000313" key="3">
    <source>
        <dbReference type="Proteomes" id="UP001209540"/>
    </source>
</evidence>
<feature type="region of interest" description="Disordered" evidence="1">
    <location>
        <begin position="467"/>
        <end position="496"/>
    </location>
</feature>
<name>A0AAD5JWG1_9FUNG</name>
<accession>A0AAD5JWG1</accession>
<comment type="caution">
    <text evidence="2">The sequence shown here is derived from an EMBL/GenBank/DDBJ whole genome shotgun (WGS) entry which is preliminary data.</text>
</comment>
<keyword evidence="3" id="KW-1185">Reference proteome</keyword>
<organism evidence="2 3">
    <name type="scientific">Phascolomyces articulosus</name>
    <dbReference type="NCBI Taxonomy" id="60185"/>
    <lineage>
        <taxon>Eukaryota</taxon>
        <taxon>Fungi</taxon>
        <taxon>Fungi incertae sedis</taxon>
        <taxon>Mucoromycota</taxon>
        <taxon>Mucoromycotina</taxon>
        <taxon>Mucoromycetes</taxon>
        <taxon>Mucorales</taxon>
        <taxon>Lichtheimiaceae</taxon>
        <taxon>Phascolomyces</taxon>
    </lineage>
</organism>
<dbReference type="Gene3D" id="3.80.10.10">
    <property type="entry name" value="Ribonuclease Inhibitor"/>
    <property type="match status" value="1"/>
</dbReference>